<gene>
    <name evidence="3" type="ORF">Celaphus_00015425</name>
</gene>
<evidence type="ECO:0000256" key="1">
    <source>
        <dbReference type="SAM" id="Coils"/>
    </source>
</evidence>
<proteinExistence type="predicted"/>
<keyword evidence="4" id="KW-1185">Reference proteome</keyword>
<accession>A0A212CS07</accession>
<organism evidence="3 4">
    <name type="scientific">Cervus elaphus hippelaphus</name>
    <name type="common">European red deer</name>
    <dbReference type="NCBI Taxonomy" id="46360"/>
    <lineage>
        <taxon>Eukaryota</taxon>
        <taxon>Metazoa</taxon>
        <taxon>Chordata</taxon>
        <taxon>Craniata</taxon>
        <taxon>Vertebrata</taxon>
        <taxon>Euteleostomi</taxon>
        <taxon>Mammalia</taxon>
        <taxon>Eutheria</taxon>
        <taxon>Laurasiatheria</taxon>
        <taxon>Artiodactyla</taxon>
        <taxon>Ruminantia</taxon>
        <taxon>Pecora</taxon>
        <taxon>Cervidae</taxon>
        <taxon>Cervinae</taxon>
        <taxon>Cervus</taxon>
    </lineage>
</organism>
<feature type="coiled-coil region" evidence="1">
    <location>
        <begin position="73"/>
        <end position="100"/>
    </location>
</feature>
<dbReference type="EMBL" id="MKHE01000013">
    <property type="protein sequence ID" value="OWK08797.1"/>
    <property type="molecule type" value="Genomic_DNA"/>
</dbReference>
<feature type="domain" description="DUF3496" evidence="2">
    <location>
        <begin position="31"/>
        <end position="123"/>
    </location>
</feature>
<comment type="caution">
    <text evidence="3">The sequence shown here is derived from an EMBL/GenBank/DDBJ whole genome shotgun (WGS) entry which is preliminary data.</text>
</comment>
<reference evidence="3 4" key="1">
    <citation type="journal article" date="2018" name="Mol. Genet. Genomics">
        <title>The red deer Cervus elaphus genome CerEla1.0: sequencing, annotating, genes, and chromosomes.</title>
        <authorList>
            <person name="Bana N.A."/>
            <person name="Nyiri A."/>
            <person name="Nagy J."/>
            <person name="Frank K."/>
            <person name="Nagy T."/>
            <person name="Steger V."/>
            <person name="Schiller M."/>
            <person name="Lakatos P."/>
            <person name="Sugar L."/>
            <person name="Horn P."/>
            <person name="Barta E."/>
            <person name="Orosz L."/>
        </authorList>
    </citation>
    <scope>NUCLEOTIDE SEQUENCE [LARGE SCALE GENOMIC DNA]</scope>
    <source>
        <strain evidence="3">Hungarian</strain>
    </source>
</reference>
<evidence type="ECO:0000313" key="3">
    <source>
        <dbReference type="EMBL" id="OWK08797.1"/>
    </source>
</evidence>
<protein>
    <recommendedName>
        <fullName evidence="2">DUF3496 domain-containing protein</fullName>
    </recommendedName>
</protein>
<sequence>MQSVLEASLEVMSPSQENLERLREKSNALISQVELRIKDLESELSKMNIFQEDSNKAELEKYKQLYLEELEVRKSLANKLDKTKERLAEVSTELGVEKQQNRSCFSILTRRPVLGTLHGDLLDQSGQWELQKNVTRALEKGVAEFKSGSYRVCPLGSTDESNLYQNPLLKTLQEYVQILKEKKYDLKDK</sequence>
<name>A0A212CS07_CEREH</name>
<evidence type="ECO:0000313" key="4">
    <source>
        <dbReference type="Proteomes" id="UP000242450"/>
    </source>
</evidence>
<keyword evidence="1" id="KW-0175">Coiled coil</keyword>
<dbReference type="AlphaFoldDB" id="A0A212CS07"/>
<dbReference type="OrthoDB" id="9809255at2759"/>
<dbReference type="Pfam" id="PF12001">
    <property type="entry name" value="DUF3496"/>
    <property type="match status" value="1"/>
</dbReference>
<dbReference type="InterPro" id="IPR021885">
    <property type="entry name" value="DUF3496"/>
</dbReference>
<evidence type="ECO:0000259" key="2">
    <source>
        <dbReference type="Pfam" id="PF12001"/>
    </source>
</evidence>
<dbReference type="Proteomes" id="UP000242450">
    <property type="component" value="Chromosome 13"/>
</dbReference>